<dbReference type="Gene3D" id="2.60.40.1320">
    <property type="entry name" value="SRS domain"/>
    <property type="match status" value="2"/>
</dbReference>
<protein>
    <submittedName>
        <fullName evidence="2">SAG-related sequence</fullName>
    </submittedName>
</protein>
<dbReference type="AlphaFoldDB" id="A0A2A9MHY9"/>
<dbReference type="InterPro" id="IPR007226">
    <property type="entry name" value="SRS_dom"/>
</dbReference>
<reference evidence="2 3" key="1">
    <citation type="submission" date="2017-09" db="EMBL/GenBank/DDBJ databases">
        <title>Genome sequencing of Besnoitia besnoiti strain Bb-Ger1.</title>
        <authorList>
            <person name="Schares G."/>
            <person name="Venepally P."/>
            <person name="Lorenzi H.A."/>
        </authorList>
    </citation>
    <scope>NUCLEOTIDE SEQUENCE [LARGE SCALE GENOMIC DNA]</scope>
    <source>
        <strain evidence="2 3">Bb-Ger1</strain>
    </source>
</reference>
<feature type="domain" description="SRS" evidence="1">
    <location>
        <begin position="77"/>
        <end position="211"/>
    </location>
</feature>
<evidence type="ECO:0000259" key="1">
    <source>
        <dbReference type="Pfam" id="PF04092"/>
    </source>
</evidence>
<feature type="domain" description="SRS" evidence="1">
    <location>
        <begin position="221"/>
        <end position="351"/>
    </location>
</feature>
<dbReference type="Proteomes" id="UP000224006">
    <property type="component" value="Chromosome III"/>
</dbReference>
<dbReference type="Pfam" id="PF04092">
    <property type="entry name" value="SAG"/>
    <property type="match status" value="2"/>
</dbReference>
<dbReference type="PRINTS" id="PR01801">
    <property type="entry name" value="SURFCEANTIGN"/>
</dbReference>
<dbReference type="GeneID" id="40309936"/>
<dbReference type="GO" id="GO:0016020">
    <property type="term" value="C:membrane"/>
    <property type="evidence" value="ECO:0007669"/>
    <property type="project" value="InterPro"/>
</dbReference>
<dbReference type="RefSeq" id="XP_029220823.1">
    <property type="nucleotide sequence ID" value="XM_029363457.1"/>
</dbReference>
<dbReference type="EMBL" id="NWUJ01000003">
    <property type="protein sequence ID" value="PFH36814.1"/>
    <property type="molecule type" value="Genomic_DNA"/>
</dbReference>
<sequence>MASPSNVQCSVAPLRGLCQSLPGGQYQRRQSTYSFKAVTVMLVAVSATLLQPSSISFEAAAAAEVQKSKCADSEGGVQCSCSKEDPSKDLVALSTTITDKRSEMELICNDSLQHSPRELKSTFVCPATTTDLLDCETSEPTATLDINSLLAASAAKVTWNEKAVENNPPTTRTLSIPKERFPYVDEKFVVGCTGEAVERQKKTKCTVTVTVAARATVTENQKVTCAYGSGSNTKHQAAALSPSNNSFTILCGDKGEIVQTNYKLKFCPVSDTKGAVTDCSEDYKTVLPGYEEGWWTGDNARGFTFTVPKDKFPRNEAKFMIQCQKSSNARGNGKAEPDAEAPSVCSVDVTVEGSGQESLSPASSSVGSTGLLLLIGALPHRESQVPQGFILTLLQPPSCDRVSRIVPDCASPRGPEHSRRLCYESHRCSDTVSDQAGGTRWNYAASTFEKGQRITTCTCEATDGSKPILDGRQFGDLERA</sequence>
<organism evidence="2 3">
    <name type="scientific">Besnoitia besnoiti</name>
    <name type="common">Apicomplexan protozoan</name>
    <dbReference type="NCBI Taxonomy" id="94643"/>
    <lineage>
        <taxon>Eukaryota</taxon>
        <taxon>Sar</taxon>
        <taxon>Alveolata</taxon>
        <taxon>Apicomplexa</taxon>
        <taxon>Conoidasida</taxon>
        <taxon>Coccidia</taxon>
        <taxon>Eucoccidiorida</taxon>
        <taxon>Eimeriorina</taxon>
        <taxon>Sarcocystidae</taxon>
        <taxon>Besnoitia</taxon>
    </lineage>
</organism>
<keyword evidence="3" id="KW-1185">Reference proteome</keyword>
<dbReference type="SUPFAM" id="SSF74877">
    <property type="entry name" value="Major surface antigen p30, SAG1"/>
    <property type="match status" value="2"/>
</dbReference>
<evidence type="ECO:0000313" key="2">
    <source>
        <dbReference type="EMBL" id="PFH36814.1"/>
    </source>
</evidence>
<proteinExistence type="predicted"/>
<dbReference type="InterPro" id="IPR028352">
    <property type="entry name" value="Surface_antig_SAG1"/>
</dbReference>
<dbReference type="InterPro" id="IPR036755">
    <property type="entry name" value="SRS_dom_sf"/>
</dbReference>
<comment type="caution">
    <text evidence="2">The sequence shown here is derived from an EMBL/GenBank/DDBJ whole genome shotgun (WGS) entry which is preliminary data.</text>
</comment>
<dbReference type="KEGG" id="bbes:BESB_050060"/>
<gene>
    <name evidence="2" type="ORF">BESB_050060</name>
</gene>
<evidence type="ECO:0000313" key="3">
    <source>
        <dbReference type="Proteomes" id="UP000224006"/>
    </source>
</evidence>
<accession>A0A2A9MHY9</accession>
<name>A0A2A9MHY9_BESBE</name>
<dbReference type="VEuPathDB" id="ToxoDB:BESB_050060"/>